<evidence type="ECO:0000256" key="3">
    <source>
        <dbReference type="ARBA" id="ARBA00022692"/>
    </source>
</evidence>
<keyword evidence="3 6" id="KW-0812">Transmembrane</keyword>
<feature type="transmembrane region" description="Helical" evidence="6">
    <location>
        <begin position="244"/>
        <end position="264"/>
    </location>
</feature>
<dbReference type="InterPro" id="IPR036259">
    <property type="entry name" value="MFS_trans_sf"/>
</dbReference>
<dbReference type="Pfam" id="PF07690">
    <property type="entry name" value="MFS_1"/>
    <property type="match status" value="1"/>
</dbReference>
<feature type="transmembrane region" description="Helical" evidence="6">
    <location>
        <begin position="209"/>
        <end position="232"/>
    </location>
</feature>
<evidence type="ECO:0000256" key="1">
    <source>
        <dbReference type="ARBA" id="ARBA00004651"/>
    </source>
</evidence>
<protein>
    <submittedName>
        <fullName evidence="8">Bcr/CflA subfamily drug resistance transporter</fullName>
    </submittedName>
</protein>
<feature type="transmembrane region" description="Helical" evidence="6">
    <location>
        <begin position="366"/>
        <end position="384"/>
    </location>
</feature>
<dbReference type="AlphaFoldDB" id="A0A7Z1MMW0"/>
<name>A0A7Z1MMW0_9VIBR</name>
<dbReference type="PRINTS" id="PR01035">
    <property type="entry name" value="TCRTETA"/>
</dbReference>
<dbReference type="GO" id="GO:0022857">
    <property type="term" value="F:transmembrane transporter activity"/>
    <property type="evidence" value="ECO:0007669"/>
    <property type="project" value="InterPro"/>
</dbReference>
<gene>
    <name evidence="8" type="ORF">BCS90_08280</name>
</gene>
<accession>A0A7Z1MMW0</accession>
<evidence type="ECO:0000256" key="5">
    <source>
        <dbReference type="ARBA" id="ARBA00023136"/>
    </source>
</evidence>
<dbReference type="PANTHER" id="PTHR43124">
    <property type="entry name" value="PURINE EFFLUX PUMP PBUE"/>
    <property type="match status" value="1"/>
</dbReference>
<evidence type="ECO:0000256" key="4">
    <source>
        <dbReference type="ARBA" id="ARBA00022989"/>
    </source>
</evidence>
<organism evidence="8">
    <name type="scientific">Vibrio cyclitrophicus</name>
    <dbReference type="NCBI Taxonomy" id="47951"/>
    <lineage>
        <taxon>Bacteria</taxon>
        <taxon>Pseudomonadati</taxon>
        <taxon>Pseudomonadota</taxon>
        <taxon>Gammaproteobacteria</taxon>
        <taxon>Vibrionales</taxon>
        <taxon>Vibrionaceae</taxon>
        <taxon>Vibrio</taxon>
    </lineage>
</organism>
<keyword evidence="5 6" id="KW-0472">Membrane</keyword>
<keyword evidence="4 6" id="KW-1133">Transmembrane helix</keyword>
<feature type="transmembrane region" description="Helical" evidence="6">
    <location>
        <begin position="44"/>
        <end position="61"/>
    </location>
</feature>
<dbReference type="RefSeq" id="WP_016798965.1">
    <property type="nucleotide sequence ID" value="NZ_CP170014.1"/>
</dbReference>
<reference evidence="8" key="2">
    <citation type="journal article" date="2018" name="Nature">
        <title>A major lineage of non-tailed dsDNA viruses as unrecognized killers of marine bacteria.</title>
        <authorList>
            <person name="Kauffman K.M."/>
            <person name="Hussain F.A."/>
            <person name="Yang J."/>
            <person name="Arevalo P."/>
            <person name="Brown J.M."/>
            <person name="Chang W.K."/>
            <person name="VanInsberghe D."/>
            <person name="Elsherbini J."/>
            <person name="Sharma R.S."/>
            <person name="Cutler M.B."/>
            <person name="Kelly L."/>
            <person name="Polz M.F."/>
        </authorList>
    </citation>
    <scope>NUCLEOTIDE SEQUENCE</scope>
    <source>
        <strain evidence="8">10N.222.46.E12</strain>
    </source>
</reference>
<dbReference type="CDD" id="cd17320">
    <property type="entry name" value="MFS_MdfA_MDR_like"/>
    <property type="match status" value="1"/>
</dbReference>
<feature type="transmembrane region" description="Helical" evidence="6">
    <location>
        <begin position="73"/>
        <end position="90"/>
    </location>
</feature>
<evidence type="ECO:0000259" key="7">
    <source>
        <dbReference type="PROSITE" id="PS50850"/>
    </source>
</evidence>
<feature type="transmembrane region" description="Helical" evidence="6">
    <location>
        <begin position="96"/>
        <end position="119"/>
    </location>
</feature>
<evidence type="ECO:0000313" key="8">
    <source>
        <dbReference type="EMBL" id="PMP32737.1"/>
    </source>
</evidence>
<dbReference type="InterPro" id="IPR001958">
    <property type="entry name" value="Tet-R_TetA/multi-R_MdtG-like"/>
</dbReference>
<dbReference type="Gene3D" id="1.20.1720.10">
    <property type="entry name" value="Multidrug resistance protein D"/>
    <property type="match status" value="1"/>
</dbReference>
<dbReference type="EMBL" id="MDBS01000003">
    <property type="protein sequence ID" value="PMP32737.1"/>
    <property type="molecule type" value="Genomic_DNA"/>
</dbReference>
<dbReference type="InterPro" id="IPR011701">
    <property type="entry name" value="MFS"/>
</dbReference>
<dbReference type="GO" id="GO:0005886">
    <property type="term" value="C:plasma membrane"/>
    <property type="evidence" value="ECO:0007669"/>
    <property type="project" value="UniProtKB-SubCell"/>
</dbReference>
<feature type="transmembrane region" description="Helical" evidence="6">
    <location>
        <begin position="7"/>
        <end position="32"/>
    </location>
</feature>
<comment type="subcellular location">
    <subcellularLocation>
        <location evidence="1">Cell membrane</location>
        <topology evidence="1">Multi-pass membrane protein</topology>
    </subcellularLocation>
</comment>
<feature type="transmembrane region" description="Helical" evidence="6">
    <location>
        <begin position="156"/>
        <end position="176"/>
    </location>
</feature>
<evidence type="ECO:0000256" key="6">
    <source>
        <dbReference type="SAM" id="Phobius"/>
    </source>
</evidence>
<feature type="domain" description="Major facilitator superfamily (MFS) profile" evidence="7">
    <location>
        <begin position="1"/>
        <end position="392"/>
    </location>
</feature>
<sequence>MKEKLSYSFWLFPIVAVSSLGLDIFIPALPAINDAFGASQQSTQLLISVYVFALSIGQLIFGPYIDKHGCQKAFNIGITLCAAASVAIVFSESLSLLVLMRFVQGLGAGTVAVSVFSSVPKIFKKEISGKVFGLFSSVLSIVPVLAPLLGGLLTAVFNWEACFSFLAIYMIFCILVNRYKPLPSKVDVNQDTSDAGRNLYAKLLTTRSFIIGCMACSLGFSTQLVFFSSSPLVIIEQFGIGTEYFGLLFAINAFSITAGSLLAVKLIGRCSEESIIKAGSVILLVSGFGFSAYHFMTDVNVWHFMAPSCLGSFGFALLMSAGTTLALSEFSQQSGRASSLNGSAQLIVASLFSWLVINFWDSEWKTITIFYVFGGLMIFGSTFLRKPMNRVKATCIQPSK</sequence>
<proteinExistence type="predicted"/>
<feature type="transmembrane region" description="Helical" evidence="6">
    <location>
        <begin position="339"/>
        <end position="360"/>
    </location>
</feature>
<dbReference type="PANTHER" id="PTHR43124:SF3">
    <property type="entry name" value="CHLORAMPHENICOL EFFLUX PUMP RV0191"/>
    <property type="match status" value="1"/>
</dbReference>
<keyword evidence="2" id="KW-1003">Cell membrane</keyword>
<feature type="transmembrane region" description="Helical" evidence="6">
    <location>
        <begin position="302"/>
        <end position="327"/>
    </location>
</feature>
<dbReference type="PROSITE" id="PS50850">
    <property type="entry name" value="MFS"/>
    <property type="match status" value="1"/>
</dbReference>
<dbReference type="SUPFAM" id="SSF103473">
    <property type="entry name" value="MFS general substrate transporter"/>
    <property type="match status" value="1"/>
</dbReference>
<feature type="transmembrane region" description="Helical" evidence="6">
    <location>
        <begin position="276"/>
        <end position="296"/>
    </location>
</feature>
<reference evidence="8" key="1">
    <citation type="submission" date="2016-07" db="EMBL/GenBank/DDBJ databases">
        <authorList>
            <person name="Kauffman K."/>
            <person name="Arevalo P."/>
            <person name="Polz M.F."/>
        </authorList>
    </citation>
    <scope>NUCLEOTIDE SEQUENCE</scope>
    <source>
        <strain evidence="8">10N.222.46.E12</strain>
    </source>
</reference>
<dbReference type="InterPro" id="IPR020846">
    <property type="entry name" value="MFS_dom"/>
</dbReference>
<dbReference type="InterPro" id="IPR050189">
    <property type="entry name" value="MFS_Efflux_Transporters"/>
</dbReference>
<comment type="caution">
    <text evidence="8">The sequence shown here is derived from an EMBL/GenBank/DDBJ whole genome shotgun (WGS) entry which is preliminary data.</text>
</comment>
<evidence type="ECO:0000256" key="2">
    <source>
        <dbReference type="ARBA" id="ARBA00022475"/>
    </source>
</evidence>
<feature type="transmembrane region" description="Helical" evidence="6">
    <location>
        <begin position="131"/>
        <end position="150"/>
    </location>
</feature>